<dbReference type="GO" id="GO:0000155">
    <property type="term" value="F:phosphorelay sensor kinase activity"/>
    <property type="evidence" value="ECO:0007669"/>
    <property type="project" value="TreeGrafter"/>
</dbReference>
<protein>
    <submittedName>
        <fullName evidence="5">Regulatory protein, luxR family</fullName>
    </submittedName>
</protein>
<dbReference type="EMBL" id="FRAT01000010">
    <property type="protein sequence ID" value="SHL45495.1"/>
    <property type="molecule type" value="Genomic_DNA"/>
</dbReference>
<dbReference type="CDD" id="cd00146">
    <property type="entry name" value="PKD"/>
    <property type="match status" value="1"/>
</dbReference>
<dbReference type="PANTHER" id="PTHR43547:SF2">
    <property type="entry name" value="HYBRID SIGNAL TRANSDUCTION HISTIDINE KINASE C"/>
    <property type="match status" value="1"/>
</dbReference>
<dbReference type="InterPro" id="IPR036388">
    <property type="entry name" value="WH-like_DNA-bd_sf"/>
</dbReference>
<dbReference type="Pfam" id="PF07495">
    <property type="entry name" value="Y_Y_Y"/>
    <property type="match status" value="1"/>
</dbReference>
<keyword evidence="2" id="KW-1133">Transmembrane helix</keyword>
<dbReference type="Proteomes" id="UP000184031">
    <property type="component" value="Unassembled WGS sequence"/>
</dbReference>
<accession>A0A1M7AS42</accession>
<keyword evidence="2" id="KW-0472">Membrane</keyword>
<organism evidence="5 6">
    <name type="scientific">Flagellimonas taeanensis</name>
    <dbReference type="NCBI Taxonomy" id="1005926"/>
    <lineage>
        <taxon>Bacteria</taxon>
        <taxon>Pseudomonadati</taxon>
        <taxon>Bacteroidota</taxon>
        <taxon>Flavobacteriia</taxon>
        <taxon>Flavobacteriales</taxon>
        <taxon>Flavobacteriaceae</taxon>
        <taxon>Flagellimonas</taxon>
    </lineage>
</organism>
<comment type="caution">
    <text evidence="5">The sequence shown here is derived from an EMBL/GenBank/DDBJ whole genome shotgun (WGS) entry which is preliminary data.</text>
</comment>
<dbReference type="STRING" id="1055723.SAMN05216293_3518"/>
<dbReference type="Proteomes" id="UP000198940">
    <property type="component" value="Unassembled WGS sequence"/>
</dbReference>
<dbReference type="Gene3D" id="2.130.10.10">
    <property type="entry name" value="YVTN repeat-like/Quinoprotein amine dehydrogenase"/>
    <property type="match status" value="2"/>
</dbReference>
<feature type="transmembrane region" description="Helical" evidence="2">
    <location>
        <begin position="773"/>
        <end position="790"/>
    </location>
</feature>
<proteinExistence type="predicted"/>
<keyword evidence="2" id="KW-0812">Transmembrane</keyword>
<dbReference type="GO" id="GO:0006355">
    <property type="term" value="P:regulation of DNA-templated transcription"/>
    <property type="evidence" value="ECO:0007669"/>
    <property type="project" value="InterPro"/>
</dbReference>
<dbReference type="GO" id="GO:0003677">
    <property type="term" value="F:DNA binding"/>
    <property type="evidence" value="ECO:0007669"/>
    <property type="project" value="InterPro"/>
</dbReference>
<dbReference type="EMBL" id="FOKU01000009">
    <property type="protein sequence ID" value="SFC35533.1"/>
    <property type="molecule type" value="Genomic_DNA"/>
</dbReference>
<dbReference type="SMART" id="SM00421">
    <property type="entry name" value="HTH_LUXR"/>
    <property type="match status" value="1"/>
</dbReference>
<evidence type="ECO:0000313" key="5">
    <source>
        <dbReference type="EMBL" id="SHL45495.1"/>
    </source>
</evidence>
<dbReference type="InterPro" id="IPR015943">
    <property type="entry name" value="WD40/YVTN_repeat-like_dom_sf"/>
</dbReference>
<dbReference type="InterPro" id="IPR013783">
    <property type="entry name" value="Ig-like_fold"/>
</dbReference>
<evidence type="ECO:0000256" key="2">
    <source>
        <dbReference type="SAM" id="Phobius"/>
    </source>
</evidence>
<keyword evidence="7" id="KW-1185">Reference proteome</keyword>
<evidence type="ECO:0000256" key="1">
    <source>
        <dbReference type="ARBA" id="ARBA00022553"/>
    </source>
</evidence>
<dbReference type="InterPro" id="IPR000792">
    <property type="entry name" value="Tscrpt_reg_LuxR_C"/>
</dbReference>
<dbReference type="InterPro" id="IPR011123">
    <property type="entry name" value="Y_Y_Y"/>
</dbReference>
<dbReference type="SUPFAM" id="SSF46894">
    <property type="entry name" value="C-terminal effector domain of the bipartite response regulators"/>
    <property type="match status" value="1"/>
</dbReference>
<feature type="domain" description="HTH luxR-type" evidence="3">
    <location>
        <begin position="925"/>
        <end position="982"/>
    </location>
</feature>
<name>A0A1M7AS42_9FLAO</name>
<dbReference type="InterPro" id="IPR016032">
    <property type="entry name" value="Sig_transdc_resp-reg_C-effctor"/>
</dbReference>
<evidence type="ECO:0000313" key="6">
    <source>
        <dbReference type="Proteomes" id="UP000184031"/>
    </source>
</evidence>
<dbReference type="Gene3D" id="1.10.10.10">
    <property type="entry name" value="Winged helix-like DNA-binding domain superfamily/Winged helix DNA-binding domain"/>
    <property type="match status" value="1"/>
</dbReference>
<sequence length="985" mass="113118">MSSHQAVFLHLHMLYTLDWRIKKGSERFAFKWLFTFFIFMECLSPLYGQIKGIGLPSITNYTKTTYQSGTQNWDIDQDTNGNVYFANNNGLLQFDGSTWQTYKIPNSNNVRSVKFDPKSGRVYVGAYNEFGYFESDESGTLSYVSLIPKIEDTTFRSTDFIWKIHLFEDEVIFQSFGAAYVLKNDTITPLPSNGRFQFSFRAAEKLYFQEVTKGLLEYRNGSLVQLPGTTVFNAYEIWGIFSLGDNKLLIATLEAGLFIHDGQAVFPWDTEANQFIKNNSSLGGVKVNDDFFVLNTVLGGILICNAEGQVVQQIDLNKGLKNNTVLSSFIDSSNNLWLGLDNGISYLNINSPFTYFSSSLNLSSVYATVVHNGLLYVATNQGVFYHKLNASFKDDSFNLVEGTTAQSWNIQVIADQLICANNKGALVIDKDRVDRVLDHTGYFGFKEIPGHPDHIIGSHYGGFALFKTGPEGLEFQNRIVGFNNSSKDFELDTDYVWLLRDQFLFQLEFSENLNEFATKNKFTSLNGKGSGINTLKKIDDTLYFISENHFYTYSRELGVFKEDTALSELFSDLSIINSIYKDAYGNLWYTYGQSNGIGVLMKSEGPGYTNVLEPFSNLSGNFVFNYLSVNTIDPKNIFIGLINGLAHYDSQFSRENMVRPKAFIRSFSYGDKTIVQGNPQHKSKEHELPYSDNNVRFTFSSPDFESSDNIQYSYQLEPFDKEWSNWSKQALKEYTNLKEGTYTMKVREKNSYGVVSDQASLIFTINPPWYRHYLAYTAYVMLGCLIIYLIRLQVQVKIRKNKYYETIEQRKLYLEKESKIRMEQYRLEKKIQKLNRDRLKTKILAKDKELVNNSLQVVKKNKTLSNIVQKLKEMDVESMNEETKSQLTTLKKSITKEISGNSWKDLEKHIKNVHFEFLKRLKEKYPNISPRELDLSTYLLMNMSTKEIAEVMNISNGGVELARYRLRKKLGLSRKENLTGFLMNI</sequence>
<evidence type="ECO:0000313" key="7">
    <source>
        <dbReference type="Proteomes" id="UP000198940"/>
    </source>
</evidence>
<gene>
    <name evidence="4" type="ORF">SAMN04487891_109145</name>
    <name evidence="5" type="ORF">SAMN05216293_3518</name>
</gene>
<dbReference type="Pfam" id="PF00196">
    <property type="entry name" value="GerE"/>
    <property type="match status" value="1"/>
</dbReference>
<dbReference type="AlphaFoldDB" id="A0A1M7AS42"/>
<dbReference type="SUPFAM" id="SSF63829">
    <property type="entry name" value="Calcium-dependent phosphotriesterase"/>
    <property type="match status" value="1"/>
</dbReference>
<evidence type="ECO:0000259" key="3">
    <source>
        <dbReference type="SMART" id="SM00421"/>
    </source>
</evidence>
<evidence type="ECO:0000313" key="4">
    <source>
        <dbReference type="EMBL" id="SFC35533.1"/>
    </source>
</evidence>
<dbReference type="Gene3D" id="2.60.40.10">
    <property type="entry name" value="Immunoglobulins"/>
    <property type="match status" value="1"/>
</dbReference>
<dbReference type="PANTHER" id="PTHR43547">
    <property type="entry name" value="TWO-COMPONENT HISTIDINE KINASE"/>
    <property type="match status" value="1"/>
</dbReference>
<reference evidence="5 6" key="1">
    <citation type="submission" date="2016-11" db="EMBL/GenBank/DDBJ databases">
        <authorList>
            <person name="Varghese N."/>
            <person name="Submissions S."/>
        </authorList>
    </citation>
    <scope>NUCLEOTIDE SEQUENCE [LARGE SCALE GENOMIC DNA]</scope>
    <source>
        <strain evidence="5 6">CGMCC 1.12174</strain>
        <strain evidence="4 7">DSM 26351</strain>
    </source>
</reference>
<keyword evidence="1" id="KW-0597">Phosphoprotein</keyword>